<keyword evidence="2" id="KW-1185">Reference proteome</keyword>
<dbReference type="PATRIC" id="fig|1348663.4.peg.5680"/>
<dbReference type="OrthoDB" id="4162231at2"/>
<comment type="caution">
    <text evidence="1">The sequence shown here is derived from an EMBL/GenBank/DDBJ whole genome shotgun (WGS) entry which is preliminary data.</text>
</comment>
<proteinExistence type="predicted"/>
<dbReference type="EMBL" id="JNBY01000112">
    <property type="protein sequence ID" value="KDN82363.1"/>
    <property type="molecule type" value="Genomic_DNA"/>
</dbReference>
<gene>
    <name evidence="1" type="ORF">KCH_58700</name>
</gene>
<evidence type="ECO:0000313" key="2">
    <source>
        <dbReference type="Proteomes" id="UP000027178"/>
    </source>
</evidence>
<accession>A0A066YLL8</accession>
<organism evidence="1 2">
    <name type="scientific">Kitasatospora cheerisanensis KCTC 2395</name>
    <dbReference type="NCBI Taxonomy" id="1348663"/>
    <lineage>
        <taxon>Bacteria</taxon>
        <taxon>Bacillati</taxon>
        <taxon>Actinomycetota</taxon>
        <taxon>Actinomycetes</taxon>
        <taxon>Kitasatosporales</taxon>
        <taxon>Streptomycetaceae</taxon>
        <taxon>Kitasatospora</taxon>
    </lineage>
</organism>
<dbReference type="eggNOG" id="ENOG5030HGU">
    <property type="taxonomic scope" value="Bacteria"/>
</dbReference>
<protein>
    <submittedName>
        <fullName evidence="1">Uncharacterized protein</fullName>
    </submittedName>
</protein>
<name>A0A066YLL8_9ACTN</name>
<evidence type="ECO:0000313" key="1">
    <source>
        <dbReference type="EMBL" id="KDN82363.1"/>
    </source>
</evidence>
<dbReference type="Proteomes" id="UP000027178">
    <property type="component" value="Unassembled WGS sequence"/>
</dbReference>
<dbReference type="HOGENOM" id="CLU_2012184_0_0_11"/>
<dbReference type="AlphaFoldDB" id="A0A066YLL8"/>
<dbReference type="RefSeq" id="WP_035867442.1">
    <property type="nucleotide sequence ID" value="NZ_KK853997.1"/>
</dbReference>
<sequence length="123" mass="13624">MDIDWQDGSRTVRWGADFGTERTFDRPPVSVLGVDDPPSILVVEDPEGSTARPSNALVLNPDGTERLRLEAPQVPEPSWRIGYYTAYPDVDGGIVAVYATRAGDLQGRPDLATGELREVREWR</sequence>
<reference evidence="1 2" key="1">
    <citation type="submission" date="2014-05" db="EMBL/GenBank/DDBJ databases">
        <title>Draft Genome Sequence of Kitasatospora cheerisanensis KCTC 2395.</title>
        <authorList>
            <person name="Nam D.H."/>
        </authorList>
    </citation>
    <scope>NUCLEOTIDE SEQUENCE [LARGE SCALE GENOMIC DNA]</scope>
    <source>
        <strain evidence="1 2">KCTC 2395</strain>
    </source>
</reference>